<name>G8UQ23_TANFA</name>
<sequence length="39" mass="4567">MLHRPICAFNPAEVMNGFGYNNFSLFPGKQTWHRKEAEK</sequence>
<dbReference type="Proteomes" id="UP000005436">
    <property type="component" value="Chromosome"/>
</dbReference>
<dbReference type="EMBL" id="CP003191">
    <property type="protein sequence ID" value="AEW21418.1"/>
    <property type="molecule type" value="Genomic_DNA"/>
</dbReference>
<gene>
    <name evidence="1" type="ordered locus">BFO_0994</name>
</gene>
<organism evidence="1 2">
    <name type="scientific">Tannerella forsythia (strain ATCC 43037 / JCM 10827 / CCUG 21028 A / KCTC 5666 / FDC 338)</name>
    <name type="common">Bacteroides forsythus</name>
    <dbReference type="NCBI Taxonomy" id="203275"/>
    <lineage>
        <taxon>Bacteria</taxon>
        <taxon>Pseudomonadati</taxon>
        <taxon>Bacteroidota</taxon>
        <taxon>Bacteroidia</taxon>
        <taxon>Bacteroidales</taxon>
        <taxon>Tannerellaceae</taxon>
        <taxon>Tannerella</taxon>
    </lineage>
</organism>
<dbReference type="KEGG" id="tfo:BFO_0994"/>
<evidence type="ECO:0000313" key="2">
    <source>
        <dbReference type="Proteomes" id="UP000005436"/>
    </source>
</evidence>
<keyword evidence="2" id="KW-1185">Reference proteome</keyword>
<proteinExistence type="predicted"/>
<reference evidence="2" key="1">
    <citation type="submission" date="2011-12" db="EMBL/GenBank/DDBJ databases">
        <title>Complete sequence of Tannerella forsythia ATCC 43037.</title>
        <authorList>
            <person name="Dewhirst F."/>
            <person name="Tanner A."/>
            <person name="Izard J."/>
            <person name="Brinkac L."/>
            <person name="Durkin A.S."/>
            <person name="Hostetler J."/>
            <person name="Shetty J."/>
            <person name="Torralba M."/>
            <person name="Gill S."/>
            <person name="Nelson K."/>
        </authorList>
    </citation>
    <scope>NUCLEOTIDE SEQUENCE [LARGE SCALE GENOMIC DNA]</scope>
    <source>
        <strain evidence="2">ATCC 43037 / JCM 10827 / CCUG 33226 / KCTC 5666 / FDC 338</strain>
    </source>
</reference>
<protein>
    <submittedName>
        <fullName evidence="1">Uncharacterized protein</fullName>
    </submittedName>
</protein>
<dbReference type="PATRIC" id="fig|203275.8.peg.892"/>
<dbReference type="HOGENOM" id="CLU_3318298_0_0_10"/>
<accession>G8UQ23</accession>
<evidence type="ECO:0000313" key="1">
    <source>
        <dbReference type="EMBL" id="AEW21418.1"/>
    </source>
</evidence>
<dbReference type="AlphaFoldDB" id="G8UQ23"/>